<dbReference type="GO" id="GO:0016747">
    <property type="term" value="F:acyltransferase activity, transferring groups other than amino-acyl groups"/>
    <property type="evidence" value="ECO:0007669"/>
    <property type="project" value="InterPro"/>
</dbReference>
<dbReference type="AlphaFoldDB" id="A0A5C3QF83"/>
<protein>
    <recommendedName>
        <fullName evidence="1">N-acetyltransferase domain-containing protein</fullName>
    </recommendedName>
</protein>
<evidence type="ECO:0000313" key="3">
    <source>
        <dbReference type="Proteomes" id="UP000305067"/>
    </source>
</evidence>
<feature type="domain" description="N-acetyltransferase" evidence="1">
    <location>
        <begin position="146"/>
        <end position="213"/>
    </location>
</feature>
<proteinExistence type="predicted"/>
<accession>A0A5C3QF83</accession>
<dbReference type="PANTHER" id="PTHR43328:SF1">
    <property type="entry name" value="N-ACETYLTRANSFERASE DOMAIN-CONTAINING PROTEIN"/>
    <property type="match status" value="1"/>
</dbReference>
<dbReference type="OrthoDB" id="630895at2759"/>
<name>A0A5C3QF83_9AGAR</name>
<dbReference type="Proteomes" id="UP000305067">
    <property type="component" value="Unassembled WGS sequence"/>
</dbReference>
<evidence type="ECO:0000259" key="1">
    <source>
        <dbReference type="Pfam" id="PF13302"/>
    </source>
</evidence>
<gene>
    <name evidence="2" type="ORF">BDV98DRAFT_509682</name>
</gene>
<dbReference type="InterPro" id="IPR016181">
    <property type="entry name" value="Acyl_CoA_acyltransferase"/>
</dbReference>
<keyword evidence="3" id="KW-1185">Reference proteome</keyword>
<dbReference type="STRING" id="1884261.A0A5C3QF83"/>
<dbReference type="Pfam" id="PF13302">
    <property type="entry name" value="Acetyltransf_3"/>
    <property type="match status" value="1"/>
</dbReference>
<dbReference type="PANTHER" id="PTHR43328">
    <property type="entry name" value="ACETYLTRANSFERASE-RELATED"/>
    <property type="match status" value="1"/>
</dbReference>
<dbReference type="SUPFAM" id="SSF55729">
    <property type="entry name" value="Acyl-CoA N-acyltransferases (Nat)"/>
    <property type="match status" value="1"/>
</dbReference>
<dbReference type="InterPro" id="IPR000182">
    <property type="entry name" value="GNAT_dom"/>
</dbReference>
<dbReference type="EMBL" id="ML178831">
    <property type="protein sequence ID" value="TFK99887.1"/>
    <property type="molecule type" value="Genomic_DNA"/>
</dbReference>
<evidence type="ECO:0000313" key="2">
    <source>
        <dbReference type="EMBL" id="TFK99887.1"/>
    </source>
</evidence>
<dbReference type="Gene3D" id="3.40.630.30">
    <property type="match status" value="1"/>
</dbReference>
<organism evidence="2 3">
    <name type="scientific">Pterulicium gracile</name>
    <dbReference type="NCBI Taxonomy" id="1884261"/>
    <lineage>
        <taxon>Eukaryota</taxon>
        <taxon>Fungi</taxon>
        <taxon>Dikarya</taxon>
        <taxon>Basidiomycota</taxon>
        <taxon>Agaricomycotina</taxon>
        <taxon>Agaricomycetes</taxon>
        <taxon>Agaricomycetidae</taxon>
        <taxon>Agaricales</taxon>
        <taxon>Pleurotineae</taxon>
        <taxon>Pterulaceae</taxon>
        <taxon>Pterulicium</taxon>
    </lineage>
</organism>
<reference evidence="2 3" key="1">
    <citation type="journal article" date="2019" name="Nat. Ecol. Evol.">
        <title>Megaphylogeny resolves global patterns of mushroom evolution.</title>
        <authorList>
            <person name="Varga T."/>
            <person name="Krizsan K."/>
            <person name="Foldi C."/>
            <person name="Dima B."/>
            <person name="Sanchez-Garcia M."/>
            <person name="Sanchez-Ramirez S."/>
            <person name="Szollosi G.J."/>
            <person name="Szarkandi J.G."/>
            <person name="Papp V."/>
            <person name="Albert L."/>
            <person name="Andreopoulos W."/>
            <person name="Angelini C."/>
            <person name="Antonin V."/>
            <person name="Barry K.W."/>
            <person name="Bougher N.L."/>
            <person name="Buchanan P."/>
            <person name="Buyck B."/>
            <person name="Bense V."/>
            <person name="Catcheside P."/>
            <person name="Chovatia M."/>
            <person name="Cooper J."/>
            <person name="Damon W."/>
            <person name="Desjardin D."/>
            <person name="Finy P."/>
            <person name="Geml J."/>
            <person name="Haridas S."/>
            <person name="Hughes K."/>
            <person name="Justo A."/>
            <person name="Karasinski D."/>
            <person name="Kautmanova I."/>
            <person name="Kiss B."/>
            <person name="Kocsube S."/>
            <person name="Kotiranta H."/>
            <person name="LaButti K.M."/>
            <person name="Lechner B.E."/>
            <person name="Liimatainen K."/>
            <person name="Lipzen A."/>
            <person name="Lukacs Z."/>
            <person name="Mihaltcheva S."/>
            <person name="Morgado L.N."/>
            <person name="Niskanen T."/>
            <person name="Noordeloos M.E."/>
            <person name="Ohm R.A."/>
            <person name="Ortiz-Santana B."/>
            <person name="Ovrebo C."/>
            <person name="Racz N."/>
            <person name="Riley R."/>
            <person name="Savchenko A."/>
            <person name="Shiryaev A."/>
            <person name="Soop K."/>
            <person name="Spirin V."/>
            <person name="Szebenyi C."/>
            <person name="Tomsovsky M."/>
            <person name="Tulloss R.E."/>
            <person name="Uehling J."/>
            <person name="Grigoriev I.V."/>
            <person name="Vagvolgyi C."/>
            <person name="Papp T."/>
            <person name="Martin F.M."/>
            <person name="Miettinen O."/>
            <person name="Hibbett D.S."/>
            <person name="Nagy L.G."/>
        </authorList>
    </citation>
    <scope>NUCLEOTIDE SEQUENCE [LARGE SCALE GENOMIC DNA]</scope>
    <source>
        <strain evidence="2 3">CBS 309.79</strain>
    </source>
</reference>
<sequence length="252" mass="28003">MFINATTHEPYIRLPHPLSNFIVTPPRDSDVEAFTLQMNDPNVTTWLSSLPSPYLLEHARERLDTFTKKYTAQHLAELEAAADDQSGRSGAVGGLVTNTVREVLEDGSEVMAGTLWFRRSGEMRVCVGADVTAEEAERLSKENLARPNGDPEIVWMYGNHLATSHHGRGITTVLLRTLLHEWAVPRMGVRKMSAGAIQGNEASVRVMQKNGFKYRELLENERGLVVNGVAKNLHMLEWEFDEAGSSTAGSRC</sequence>